<dbReference type="AlphaFoldDB" id="A0A8X6WM82"/>
<comment type="caution">
    <text evidence="2">The sequence shown here is derived from an EMBL/GenBank/DDBJ whole genome shotgun (WGS) entry which is preliminary data.</text>
</comment>
<proteinExistence type="predicted"/>
<name>A0A8X6WM82_9ARAC</name>
<evidence type="ECO:0000313" key="3">
    <source>
        <dbReference type="Proteomes" id="UP000886998"/>
    </source>
</evidence>
<dbReference type="OrthoDB" id="2018427at2759"/>
<organism evidence="2 3">
    <name type="scientific">Trichonephila inaurata madagascariensis</name>
    <dbReference type="NCBI Taxonomy" id="2747483"/>
    <lineage>
        <taxon>Eukaryota</taxon>
        <taxon>Metazoa</taxon>
        <taxon>Ecdysozoa</taxon>
        <taxon>Arthropoda</taxon>
        <taxon>Chelicerata</taxon>
        <taxon>Arachnida</taxon>
        <taxon>Araneae</taxon>
        <taxon>Araneomorphae</taxon>
        <taxon>Entelegynae</taxon>
        <taxon>Araneoidea</taxon>
        <taxon>Nephilidae</taxon>
        <taxon>Trichonephila</taxon>
        <taxon>Trichonephila inaurata</taxon>
    </lineage>
</organism>
<evidence type="ECO:0000313" key="2">
    <source>
        <dbReference type="EMBL" id="GFY37032.1"/>
    </source>
</evidence>
<dbReference type="EMBL" id="BMAV01000039">
    <property type="protein sequence ID" value="GFY37032.1"/>
    <property type="molecule type" value="Genomic_DNA"/>
</dbReference>
<feature type="coiled-coil region" evidence="1">
    <location>
        <begin position="39"/>
        <end position="231"/>
    </location>
</feature>
<sequence>MCELCRVEKEKQKFQAEVYDLLAQVEGAHKDKLTLQKTVEKYEVTIHEMNIRIEELNRSVTEITAQRARLSSENSDLMKEVQEYKVTLDNTNHIKTQLASQLEDLRRKYEDEERRRSALEQTVHTLEMEVESLRVQLDEESEMKIDLREAASQGQWRATSHVQVLEKRIVQIEKINVELKTKVEEVTVILENTQRDLRNKVADLQKAQHENENLRNQIAALTRENKKLTGKSARPIFSFSCEKNFKSF</sequence>
<gene>
    <name evidence="2" type="primary">PRM_0</name>
    <name evidence="2" type="ORF">TNIN_182651</name>
</gene>
<dbReference type="SUPFAM" id="SSF90257">
    <property type="entry name" value="Myosin rod fragments"/>
    <property type="match status" value="1"/>
</dbReference>
<dbReference type="Gene3D" id="1.20.5.1160">
    <property type="entry name" value="Vasodilator-stimulated phosphoprotein"/>
    <property type="match status" value="1"/>
</dbReference>
<evidence type="ECO:0000256" key="1">
    <source>
        <dbReference type="SAM" id="Coils"/>
    </source>
</evidence>
<keyword evidence="3" id="KW-1185">Reference proteome</keyword>
<dbReference type="Proteomes" id="UP000886998">
    <property type="component" value="Unassembled WGS sequence"/>
</dbReference>
<protein>
    <submittedName>
        <fullName evidence="2">Paramyosin</fullName>
    </submittedName>
</protein>
<accession>A0A8X6WM82</accession>
<reference evidence="2" key="1">
    <citation type="submission" date="2020-08" db="EMBL/GenBank/DDBJ databases">
        <title>Multicomponent nature underlies the extraordinary mechanical properties of spider dragline silk.</title>
        <authorList>
            <person name="Kono N."/>
            <person name="Nakamura H."/>
            <person name="Mori M."/>
            <person name="Yoshida Y."/>
            <person name="Ohtoshi R."/>
            <person name="Malay A.D."/>
            <person name="Moran D.A.P."/>
            <person name="Tomita M."/>
            <person name="Numata K."/>
            <person name="Arakawa K."/>
        </authorList>
    </citation>
    <scope>NUCLEOTIDE SEQUENCE</scope>
</reference>
<keyword evidence="1" id="KW-0175">Coiled coil</keyword>